<organism evidence="2 3">
    <name type="scientific">Paenibacillus rhizosphaerae</name>
    <dbReference type="NCBI Taxonomy" id="297318"/>
    <lineage>
        <taxon>Bacteria</taxon>
        <taxon>Bacillati</taxon>
        <taxon>Bacillota</taxon>
        <taxon>Bacilli</taxon>
        <taxon>Bacillales</taxon>
        <taxon>Paenibacillaceae</taxon>
        <taxon>Paenibacillus</taxon>
    </lineage>
</organism>
<comment type="caution">
    <text evidence="2">The sequence shown here is derived from an EMBL/GenBank/DDBJ whole genome shotgun (WGS) entry which is preliminary data.</text>
</comment>
<evidence type="ECO:0000259" key="1">
    <source>
        <dbReference type="PROSITE" id="PS51186"/>
    </source>
</evidence>
<gene>
    <name evidence="2" type="ORF">BK138_24325</name>
</gene>
<proteinExistence type="predicted"/>
<sequence>MQQLNRALESDRLYLRPLVSEDSDMYYPNMLNEEVRRLTGTQRVFSKQMIENYIEEIQNETDRIHLLIVLKEEDRIIGEVALQDIDYVNRNSNIRVALFNEADFSKGFGTEALKLLLNYGFGVLNLHRIELNVYSYNARAIKAYEKLGFIQEGIQREVLYYNHEYHDSITMSILENEFRKKEGIK</sequence>
<dbReference type="GO" id="GO:0016747">
    <property type="term" value="F:acyltransferase activity, transferring groups other than amino-acyl groups"/>
    <property type="evidence" value="ECO:0007669"/>
    <property type="project" value="InterPro"/>
</dbReference>
<evidence type="ECO:0000313" key="3">
    <source>
        <dbReference type="Proteomes" id="UP000187172"/>
    </source>
</evidence>
<dbReference type="AlphaFoldDB" id="A0A1R1EJL8"/>
<keyword evidence="3" id="KW-1185">Reference proteome</keyword>
<evidence type="ECO:0000313" key="2">
    <source>
        <dbReference type="EMBL" id="OMF51959.1"/>
    </source>
</evidence>
<dbReference type="SUPFAM" id="SSF55729">
    <property type="entry name" value="Acyl-CoA N-acyltransferases (Nat)"/>
    <property type="match status" value="1"/>
</dbReference>
<name>A0A1R1EJL8_9BACL</name>
<dbReference type="RefSeq" id="WP_076173385.1">
    <property type="nucleotide sequence ID" value="NZ_MRTP01000008.1"/>
</dbReference>
<reference evidence="2 3" key="1">
    <citation type="submission" date="2016-11" db="EMBL/GenBank/DDBJ databases">
        <title>Paenibacillus species isolates.</title>
        <authorList>
            <person name="Beno S.M."/>
        </authorList>
    </citation>
    <scope>NUCLEOTIDE SEQUENCE [LARGE SCALE GENOMIC DNA]</scope>
    <source>
        <strain evidence="2 3">FSL R5-0378</strain>
    </source>
</reference>
<dbReference type="InterPro" id="IPR000182">
    <property type="entry name" value="GNAT_dom"/>
</dbReference>
<dbReference type="STRING" id="297318.BK138_24325"/>
<dbReference type="PANTHER" id="PTHR43415">
    <property type="entry name" value="SPERMIDINE N(1)-ACETYLTRANSFERASE"/>
    <property type="match status" value="1"/>
</dbReference>
<dbReference type="PROSITE" id="PS51186">
    <property type="entry name" value="GNAT"/>
    <property type="match status" value="1"/>
</dbReference>
<feature type="domain" description="N-acetyltransferase" evidence="1">
    <location>
        <begin position="13"/>
        <end position="172"/>
    </location>
</feature>
<dbReference type="EMBL" id="MRTP01000008">
    <property type="protein sequence ID" value="OMF51959.1"/>
    <property type="molecule type" value="Genomic_DNA"/>
</dbReference>
<keyword evidence="2" id="KW-0808">Transferase</keyword>
<dbReference type="Gene3D" id="3.40.630.30">
    <property type="match status" value="1"/>
</dbReference>
<dbReference type="PANTHER" id="PTHR43415:SF3">
    <property type="entry name" value="GNAT-FAMILY ACETYLTRANSFERASE"/>
    <property type="match status" value="1"/>
</dbReference>
<dbReference type="Proteomes" id="UP000187172">
    <property type="component" value="Unassembled WGS sequence"/>
</dbReference>
<dbReference type="Pfam" id="PF13302">
    <property type="entry name" value="Acetyltransf_3"/>
    <property type="match status" value="1"/>
</dbReference>
<accession>A0A1R1EJL8</accession>
<protein>
    <submittedName>
        <fullName evidence="2">GNAT family N-acetyltransferase</fullName>
    </submittedName>
</protein>
<dbReference type="InterPro" id="IPR016181">
    <property type="entry name" value="Acyl_CoA_acyltransferase"/>
</dbReference>